<dbReference type="GO" id="GO:0006772">
    <property type="term" value="P:thiamine metabolic process"/>
    <property type="evidence" value="ECO:0007669"/>
    <property type="project" value="InterPro"/>
</dbReference>
<organism evidence="6 7">
    <name type="scientific">Laodelphax striatellus</name>
    <name type="common">Small brown planthopper</name>
    <name type="synonym">Delphax striatella</name>
    <dbReference type="NCBI Taxonomy" id="195883"/>
    <lineage>
        <taxon>Eukaryota</taxon>
        <taxon>Metazoa</taxon>
        <taxon>Ecdysozoa</taxon>
        <taxon>Arthropoda</taxon>
        <taxon>Hexapoda</taxon>
        <taxon>Insecta</taxon>
        <taxon>Pterygota</taxon>
        <taxon>Neoptera</taxon>
        <taxon>Paraneoptera</taxon>
        <taxon>Hemiptera</taxon>
        <taxon>Auchenorrhyncha</taxon>
        <taxon>Fulgoroidea</taxon>
        <taxon>Delphacidae</taxon>
        <taxon>Criomorphinae</taxon>
        <taxon>Laodelphax</taxon>
    </lineage>
</organism>
<evidence type="ECO:0000313" key="6">
    <source>
        <dbReference type="EMBL" id="RZF46195.1"/>
    </source>
</evidence>
<sequence length="267" mass="30079">MICNASDFACYEWNPLDPVAEDRLHIGKEYAIMILNRPIKVPQLLMIDLWNNAKLRITVDRGTQRWLTFCEKLKSDRGLDVTLNPDIVSGDLDSVDPTSLEHVKSLGCEIRETIDQNNTDFRKAIGVIMDRNIELNSVLVVAEHSGRLDHIISNLNVHFTTDALLSDSNIQMYHLAGDSLTWLLKPGHHVIRIPKRLRDRSAWCSLLPVGSACNVTSSGLKYNMENSRLEMGGLVSSSNTYDSEKESVELLVDQKIIWSMGLGFNDD</sequence>
<dbReference type="Gene3D" id="2.60.120.320">
    <property type="entry name" value="Thiamin pyrophosphokinase, thiamin-binding domain"/>
    <property type="match status" value="1"/>
</dbReference>
<dbReference type="FunFam" id="2.60.120.320:FF:000001">
    <property type="entry name" value="Thiamine pyrophosphokinase"/>
    <property type="match status" value="1"/>
</dbReference>
<dbReference type="InterPro" id="IPR007371">
    <property type="entry name" value="TPK_catalytic"/>
</dbReference>
<evidence type="ECO:0000259" key="5">
    <source>
        <dbReference type="SMART" id="SM00983"/>
    </source>
</evidence>
<dbReference type="Pfam" id="PF04263">
    <property type="entry name" value="TPK_catalytic"/>
    <property type="match status" value="1"/>
</dbReference>
<dbReference type="GO" id="GO:0005524">
    <property type="term" value="F:ATP binding"/>
    <property type="evidence" value="ECO:0007669"/>
    <property type="project" value="UniProtKB-KW"/>
</dbReference>
<evidence type="ECO:0000256" key="3">
    <source>
        <dbReference type="ARBA" id="ARBA00022777"/>
    </source>
</evidence>
<evidence type="ECO:0000256" key="2">
    <source>
        <dbReference type="ARBA" id="ARBA00022741"/>
    </source>
</evidence>
<dbReference type="PANTHER" id="PTHR13622:SF8">
    <property type="entry name" value="THIAMIN PYROPHOSPHOKINASE 1"/>
    <property type="match status" value="1"/>
</dbReference>
<feature type="domain" description="Thiamin pyrophosphokinase thiamin-binding" evidence="5">
    <location>
        <begin position="187"/>
        <end position="256"/>
    </location>
</feature>
<dbReference type="SMR" id="A0A482XJF5"/>
<dbReference type="InterPro" id="IPR006282">
    <property type="entry name" value="Thi_PPkinase"/>
</dbReference>
<protein>
    <recommendedName>
        <fullName evidence="5">Thiamin pyrophosphokinase thiamin-binding domain-containing protein</fullName>
    </recommendedName>
</protein>
<dbReference type="GO" id="GO:0004788">
    <property type="term" value="F:thiamine diphosphokinase activity"/>
    <property type="evidence" value="ECO:0007669"/>
    <property type="project" value="InterPro"/>
</dbReference>
<accession>A0A482XJF5</accession>
<dbReference type="CDD" id="cd07995">
    <property type="entry name" value="TPK"/>
    <property type="match status" value="1"/>
</dbReference>
<dbReference type="FunCoup" id="A0A482XJF5">
    <property type="interactions" value="414"/>
</dbReference>
<keyword evidence="1" id="KW-0808">Transferase</keyword>
<dbReference type="InterPro" id="IPR007373">
    <property type="entry name" value="Thiamin_PyroPKinase_B1-bd"/>
</dbReference>
<dbReference type="PANTHER" id="PTHR13622">
    <property type="entry name" value="THIAMIN PYROPHOSPHOKINASE"/>
    <property type="match status" value="1"/>
</dbReference>
<dbReference type="Pfam" id="PF04265">
    <property type="entry name" value="TPK_B1_binding"/>
    <property type="match status" value="1"/>
</dbReference>
<dbReference type="InParanoid" id="A0A482XJF5"/>
<evidence type="ECO:0000256" key="1">
    <source>
        <dbReference type="ARBA" id="ARBA00022679"/>
    </source>
</evidence>
<dbReference type="Proteomes" id="UP000291343">
    <property type="component" value="Unassembled WGS sequence"/>
</dbReference>
<dbReference type="GO" id="GO:0009229">
    <property type="term" value="P:thiamine diphosphate biosynthetic process"/>
    <property type="evidence" value="ECO:0007669"/>
    <property type="project" value="InterPro"/>
</dbReference>
<proteinExistence type="predicted"/>
<dbReference type="InterPro" id="IPR036759">
    <property type="entry name" value="TPK_catalytic_sf"/>
</dbReference>
<dbReference type="NCBIfam" id="TIGR01378">
    <property type="entry name" value="thi_PPkinase"/>
    <property type="match status" value="1"/>
</dbReference>
<dbReference type="STRING" id="195883.A0A482XJF5"/>
<gene>
    <name evidence="6" type="ORF">LSTR_LSTR011549</name>
</gene>
<name>A0A482XJF5_LAOST</name>
<keyword evidence="7" id="KW-1185">Reference proteome</keyword>
<dbReference type="SUPFAM" id="SSF63999">
    <property type="entry name" value="Thiamin pyrophosphokinase, catalytic domain"/>
    <property type="match status" value="1"/>
</dbReference>
<dbReference type="SMART" id="SM00983">
    <property type="entry name" value="TPK_B1_binding"/>
    <property type="match status" value="1"/>
</dbReference>
<reference evidence="6 7" key="1">
    <citation type="journal article" date="2017" name="Gigascience">
        <title>Genome sequence of the small brown planthopper, Laodelphax striatellus.</title>
        <authorList>
            <person name="Zhu J."/>
            <person name="Jiang F."/>
            <person name="Wang X."/>
            <person name="Yang P."/>
            <person name="Bao Y."/>
            <person name="Zhao W."/>
            <person name="Wang W."/>
            <person name="Lu H."/>
            <person name="Wang Q."/>
            <person name="Cui N."/>
            <person name="Li J."/>
            <person name="Chen X."/>
            <person name="Luo L."/>
            <person name="Yu J."/>
            <person name="Kang L."/>
            <person name="Cui F."/>
        </authorList>
    </citation>
    <scope>NUCLEOTIDE SEQUENCE [LARGE SCALE GENOMIC DNA]</scope>
    <source>
        <strain evidence="6">Lst14</strain>
    </source>
</reference>
<keyword evidence="2" id="KW-0547">Nucleotide-binding</keyword>
<dbReference type="InterPro" id="IPR036371">
    <property type="entry name" value="TPK_B1-bd_sf"/>
</dbReference>
<comment type="caution">
    <text evidence="6">The sequence shown here is derived from an EMBL/GenBank/DDBJ whole genome shotgun (WGS) entry which is preliminary data.</text>
</comment>
<keyword evidence="3" id="KW-0418">Kinase</keyword>
<dbReference type="SUPFAM" id="SSF63862">
    <property type="entry name" value="Thiamin pyrophosphokinase, substrate-binding domain"/>
    <property type="match status" value="1"/>
</dbReference>
<dbReference type="GO" id="GO:0016301">
    <property type="term" value="F:kinase activity"/>
    <property type="evidence" value="ECO:0007669"/>
    <property type="project" value="UniProtKB-KW"/>
</dbReference>
<dbReference type="GO" id="GO:0030975">
    <property type="term" value="F:thiamine binding"/>
    <property type="evidence" value="ECO:0007669"/>
    <property type="project" value="InterPro"/>
</dbReference>
<dbReference type="EMBL" id="QKKF02006950">
    <property type="protein sequence ID" value="RZF46195.1"/>
    <property type="molecule type" value="Genomic_DNA"/>
</dbReference>
<dbReference type="AlphaFoldDB" id="A0A482XJF5"/>
<evidence type="ECO:0000256" key="4">
    <source>
        <dbReference type="ARBA" id="ARBA00022840"/>
    </source>
</evidence>
<dbReference type="Gene3D" id="3.40.50.10240">
    <property type="entry name" value="Thiamin pyrophosphokinase, catalytic domain"/>
    <property type="match status" value="1"/>
</dbReference>
<evidence type="ECO:0000313" key="7">
    <source>
        <dbReference type="Proteomes" id="UP000291343"/>
    </source>
</evidence>
<keyword evidence="4" id="KW-0067">ATP-binding</keyword>